<dbReference type="KEGG" id="cai:Caci_5504"/>
<dbReference type="InParanoid" id="C7QAP0"/>
<dbReference type="InterPro" id="IPR003615">
    <property type="entry name" value="HNH_nuc"/>
</dbReference>
<name>C7QAP0_CATAD</name>
<organism evidence="1 2">
    <name type="scientific">Catenulispora acidiphila (strain DSM 44928 / JCM 14897 / NBRC 102108 / NRRL B-24433 / ID139908)</name>
    <dbReference type="NCBI Taxonomy" id="479433"/>
    <lineage>
        <taxon>Bacteria</taxon>
        <taxon>Bacillati</taxon>
        <taxon>Actinomycetota</taxon>
        <taxon>Actinomycetes</taxon>
        <taxon>Catenulisporales</taxon>
        <taxon>Catenulisporaceae</taxon>
        <taxon>Catenulispora</taxon>
    </lineage>
</organism>
<accession>C7QAP0</accession>
<keyword evidence="2" id="KW-1185">Reference proteome</keyword>
<dbReference type="eggNOG" id="COG1403">
    <property type="taxonomic scope" value="Bacteria"/>
</dbReference>
<dbReference type="HOGENOM" id="CLU_1053447_0_0_11"/>
<dbReference type="EMBL" id="CP001700">
    <property type="protein sequence ID" value="ACU74363.1"/>
    <property type="molecule type" value="Genomic_DNA"/>
</dbReference>
<dbReference type="STRING" id="479433.Caci_5504"/>
<dbReference type="AlphaFoldDB" id="C7QAP0"/>
<protein>
    <recommendedName>
        <fullName evidence="3">HNH nuclease domain-containing protein</fullName>
    </recommendedName>
</protein>
<evidence type="ECO:0000313" key="1">
    <source>
        <dbReference type="EMBL" id="ACU74363.1"/>
    </source>
</evidence>
<sequence>MIRIVRPRLPDTAAAMLADQTSKIEQAVSQIHMAKRLWKDTNVRSTVLTPHVRPALERMAPGIARCMYCGENYGTDIDHYRPKSLWPLHTFDWLNHLLSCSACNSSHKGNRFPLAEDGSPLLIDPTTEDPADHLHLTLATGDYIGLTSRGEATIKTLGLNRGVLVQGRARAVRDTVRLMREWRIAIERQDILLEEIVLNDLRQQPFTAVADALFRQASGIAVMTIFSADLDTLAFLRDPEVLETASRALVGR</sequence>
<dbReference type="CDD" id="cd00085">
    <property type="entry name" value="HNHc"/>
    <property type="match status" value="1"/>
</dbReference>
<dbReference type="Gene3D" id="1.10.30.50">
    <property type="match status" value="1"/>
</dbReference>
<dbReference type="Proteomes" id="UP000000851">
    <property type="component" value="Chromosome"/>
</dbReference>
<evidence type="ECO:0000313" key="2">
    <source>
        <dbReference type="Proteomes" id="UP000000851"/>
    </source>
</evidence>
<reference evidence="1 2" key="1">
    <citation type="journal article" date="2009" name="Stand. Genomic Sci.">
        <title>Complete genome sequence of Catenulispora acidiphila type strain (ID 139908).</title>
        <authorList>
            <person name="Copeland A."/>
            <person name="Lapidus A."/>
            <person name="Glavina Del Rio T."/>
            <person name="Nolan M."/>
            <person name="Lucas S."/>
            <person name="Chen F."/>
            <person name="Tice H."/>
            <person name="Cheng J.F."/>
            <person name="Bruce D."/>
            <person name="Goodwin L."/>
            <person name="Pitluck S."/>
            <person name="Mikhailova N."/>
            <person name="Pati A."/>
            <person name="Ivanova N."/>
            <person name="Mavromatis K."/>
            <person name="Chen A."/>
            <person name="Palaniappan K."/>
            <person name="Chain P."/>
            <person name="Land M."/>
            <person name="Hauser L."/>
            <person name="Chang Y.J."/>
            <person name="Jeffries C.D."/>
            <person name="Chertkov O."/>
            <person name="Brettin T."/>
            <person name="Detter J.C."/>
            <person name="Han C."/>
            <person name="Ali Z."/>
            <person name="Tindall B.J."/>
            <person name="Goker M."/>
            <person name="Bristow J."/>
            <person name="Eisen J.A."/>
            <person name="Markowitz V."/>
            <person name="Hugenholtz P."/>
            <person name="Kyrpides N.C."/>
            <person name="Klenk H.P."/>
        </authorList>
    </citation>
    <scope>NUCLEOTIDE SEQUENCE [LARGE SCALE GENOMIC DNA]</scope>
    <source>
        <strain evidence="2">DSM 44928 / JCM 14897 / NBRC 102108 / NRRL B-24433 / ID139908</strain>
    </source>
</reference>
<proteinExistence type="predicted"/>
<evidence type="ECO:0008006" key="3">
    <source>
        <dbReference type="Google" id="ProtNLM"/>
    </source>
</evidence>
<gene>
    <name evidence="1" type="ordered locus">Caci_5504</name>
</gene>